<protein>
    <recommendedName>
        <fullName evidence="4">DUF3887 domain-containing protein</fullName>
    </recommendedName>
</protein>
<reference evidence="3" key="1">
    <citation type="submission" date="2017-04" db="EMBL/GenBank/DDBJ databases">
        <title>Function of individual gut microbiota members based on whole genome sequencing of pure cultures obtained from chicken caecum.</title>
        <authorList>
            <person name="Medvecky M."/>
            <person name="Cejkova D."/>
            <person name="Polansky O."/>
            <person name="Karasova D."/>
            <person name="Kubasova T."/>
            <person name="Cizek A."/>
            <person name="Rychlik I."/>
        </authorList>
    </citation>
    <scope>NUCLEOTIDE SEQUENCE [LARGE SCALE GENOMIC DNA]</scope>
    <source>
        <strain evidence="3">An90</strain>
    </source>
</reference>
<sequence length="150" mass="16751">MFPAIYLINKFFTIHNLLKNKKMKFKSFIAMLVTGLLCITSFSACSDDDDDKDKTYAYEMVLELTDAGDLSQDNIQVLNTTFAAMESQVGTQYATPAAVKRIFNENVSQIKNSVGTVVAGMSHTKTVKVKFGFFNTGTQKLEVSQVFEFN</sequence>
<dbReference type="AlphaFoldDB" id="A0A1Y3QZB0"/>
<evidence type="ECO:0008006" key="4">
    <source>
        <dbReference type="Google" id="ProtNLM"/>
    </source>
</evidence>
<comment type="caution">
    <text evidence="2">The sequence shown here is derived from an EMBL/GenBank/DDBJ whole genome shotgun (WGS) entry which is preliminary data.</text>
</comment>
<gene>
    <name evidence="2" type="ORF">B5G41_08045</name>
</gene>
<dbReference type="Proteomes" id="UP000195772">
    <property type="component" value="Unassembled WGS sequence"/>
</dbReference>
<evidence type="ECO:0000256" key="1">
    <source>
        <dbReference type="SAM" id="SignalP"/>
    </source>
</evidence>
<accession>A0A1Y3QZB0</accession>
<keyword evidence="1" id="KW-0732">Signal</keyword>
<evidence type="ECO:0000313" key="2">
    <source>
        <dbReference type="EMBL" id="OUN03628.1"/>
    </source>
</evidence>
<feature type="chain" id="PRO_5012644168" description="DUF3887 domain-containing protein" evidence="1">
    <location>
        <begin position="47"/>
        <end position="150"/>
    </location>
</feature>
<feature type="signal peptide" evidence="1">
    <location>
        <begin position="1"/>
        <end position="46"/>
    </location>
</feature>
<organism evidence="2 3">
    <name type="scientific">Alistipes onderdonkii</name>
    <dbReference type="NCBI Taxonomy" id="328813"/>
    <lineage>
        <taxon>Bacteria</taxon>
        <taxon>Pseudomonadati</taxon>
        <taxon>Bacteroidota</taxon>
        <taxon>Bacteroidia</taxon>
        <taxon>Bacteroidales</taxon>
        <taxon>Rikenellaceae</taxon>
        <taxon>Alistipes</taxon>
    </lineage>
</organism>
<proteinExistence type="predicted"/>
<dbReference type="EMBL" id="NFHB01000004">
    <property type="protein sequence ID" value="OUN03628.1"/>
    <property type="molecule type" value="Genomic_DNA"/>
</dbReference>
<evidence type="ECO:0000313" key="3">
    <source>
        <dbReference type="Proteomes" id="UP000195772"/>
    </source>
</evidence>
<name>A0A1Y3QZB0_9BACT</name>